<keyword evidence="4" id="KW-1185">Reference proteome</keyword>
<gene>
    <name evidence="3" type="ORF">B0J12DRAFT_389857</name>
</gene>
<protein>
    <recommendedName>
        <fullName evidence="5">F-box domain-containing protein</fullName>
    </recommendedName>
</protein>
<dbReference type="EMBL" id="JAGTJR010000063">
    <property type="protein sequence ID" value="KAH7021812.1"/>
    <property type="molecule type" value="Genomic_DNA"/>
</dbReference>
<feature type="transmembrane region" description="Helical" evidence="2">
    <location>
        <begin position="31"/>
        <end position="53"/>
    </location>
</feature>
<sequence length="348" mass="39296">MSTPTSPTHSSVQHERSLATTTSRQSRRSPIFLTLPLEIHLLIAAALSFPSYLSLRLTHPHLYHALAAPAHPTPLRCLDQCTRTAIRTYLAPYLTTHRPRQFSSEAPAHKSSLEATTTHPLRAGQQPSGQMQQRCALCGNLYPLRLFKSAASPACSTQDLSPVRREPSAEAQAGQEATDHGRERRDDLARMRRDQPDWDVVELPQRVCCWHVGRLTRVVRENDELEAVEGSGRKGNAKESGDRKFMPSRRTRPDTWISRIEQLCMHCGAIQAWRPCHCQCQSCSIRPARAYTRYAKQDWSCGGFVFWRDHAGNLWVRETLVVAATDADQSISVTESRTTYVDKLVIYE</sequence>
<accession>A0ABQ8FSR2</accession>
<evidence type="ECO:0000313" key="4">
    <source>
        <dbReference type="Proteomes" id="UP000774617"/>
    </source>
</evidence>
<evidence type="ECO:0000256" key="1">
    <source>
        <dbReference type="SAM" id="MobiDB-lite"/>
    </source>
</evidence>
<keyword evidence="2" id="KW-0472">Membrane</keyword>
<keyword evidence="2" id="KW-1133">Transmembrane helix</keyword>
<proteinExistence type="predicted"/>
<comment type="caution">
    <text evidence="3">The sequence shown here is derived from an EMBL/GenBank/DDBJ whole genome shotgun (WGS) entry which is preliminary data.</text>
</comment>
<organism evidence="3 4">
    <name type="scientific">Macrophomina phaseolina</name>
    <dbReference type="NCBI Taxonomy" id="35725"/>
    <lineage>
        <taxon>Eukaryota</taxon>
        <taxon>Fungi</taxon>
        <taxon>Dikarya</taxon>
        <taxon>Ascomycota</taxon>
        <taxon>Pezizomycotina</taxon>
        <taxon>Dothideomycetes</taxon>
        <taxon>Dothideomycetes incertae sedis</taxon>
        <taxon>Botryosphaeriales</taxon>
        <taxon>Botryosphaeriaceae</taxon>
        <taxon>Macrophomina</taxon>
    </lineage>
</organism>
<evidence type="ECO:0008006" key="5">
    <source>
        <dbReference type="Google" id="ProtNLM"/>
    </source>
</evidence>
<feature type="region of interest" description="Disordered" evidence="1">
    <location>
        <begin position="1"/>
        <end position="25"/>
    </location>
</feature>
<name>A0ABQ8FSR2_9PEZI</name>
<evidence type="ECO:0000313" key="3">
    <source>
        <dbReference type="EMBL" id="KAH7021812.1"/>
    </source>
</evidence>
<evidence type="ECO:0000256" key="2">
    <source>
        <dbReference type="SAM" id="Phobius"/>
    </source>
</evidence>
<reference evidence="3 4" key="1">
    <citation type="journal article" date="2021" name="Nat. Commun.">
        <title>Genetic determinants of endophytism in the Arabidopsis root mycobiome.</title>
        <authorList>
            <person name="Mesny F."/>
            <person name="Miyauchi S."/>
            <person name="Thiergart T."/>
            <person name="Pickel B."/>
            <person name="Atanasova L."/>
            <person name="Karlsson M."/>
            <person name="Huettel B."/>
            <person name="Barry K.W."/>
            <person name="Haridas S."/>
            <person name="Chen C."/>
            <person name="Bauer D."/>
            <person name="Andreopoulos W."/>
            <person name="Pangilinan J."/>
            <person name="LaButti K."/>
            <person name="Riley R."/>
            <person name="Lipzen A."/>
            <person name="Clum A."/>
            <person name="Drula E."/>
            <person name="Henrissat B."/>
            <person name="Kohler A."/>
            <person name="Grigoriev I.V."/>
            <person name="Martin F.M."/>
            <person name="Hacquard S."/>
        </authorList>
    </citation>
    <scope>NUCLEOTIDE SEQUENCE [LARGE SCALE GENOMIC DNA]</scope>
    <source>
        <strain evidence="3 4">MPI-SDFR-AT-0080</strain>
    </source>
</reference>
<dbReference type="Proteomes" id="UP000774617">
    <property type="component" value="Unassembled WGS sequence"/>
</dbReference>
<feature type="region of interest" description="Disordered" evidence="1">
    <location>
        <begin position="157"/>
        <end position="189"/>
    </location>
</feature>
<feature type="region of interest" description="Disordered" evidence="1">
    <location>
        <begin position="226"/>
        <end position="249"/>
    </location>
</feature>
<feature type="compositionally biased region" description="Basic and acidic residues" evidence="1">
    <location>
        <begin position="236"/>
        <end position="245"/>
    </location>
</feature>
<feature type="compositionally biased region" description="Basic and acidic residues" evidence="1">
    <location>
        <begin position="177"/>
        <end position="189"/>
    </location>
</feature>
<feature type="compositionally biased region" description="Polar residues" evidence="1">
    <location>
        <begin position="1"/>
        <end position="11"/>
    </location>
</feature>
<keyword evidence="2" id="KW-0812">Transmembrane</keyword>